<gene>
    <name evidence="1" type="ORF">L3Q82_010820</name>
</gene>
<protein>
    <submittedName>
        <fullName evidence="1">Uncharacterized protein</fullName>
    </submittedName>
</protein>
<reference evidence="1" key="1">
    <citation type="submission" date="2022-04" db="EMBL/GenBank/DDBJ databases">
        <title>Jade perch genome.</title>
        <authorList>
            <person name="Chao B."/>
        </authorList>
    </citation>
    <scope>NUCLEOTIDE SEQUENCE</scope>
    <source>
        <strain evidence="1">CB-2022</strain>
    </source>
</reference>
<proteinExistence type="predicted"/>
<dbReference type="EMBL" id="CM041543">
    <property type="protein sequence ID" value="KAI3364298.1"/>
    <property type="molecule type" value="Genomic_DNA"/>
</dbReference>
<evidence type="ECO:0000313" key="1">
    <source>
        <dbReference type="EMBL" id="KAI3364298.1"/>
    </source>
</evidence>
<name>A0ACB8WBW9_9TELE</name>
<comment type="caution">
    <text evidence="1">The sequence shown here is derived from an EMBL/GenBank/DDBJ whole genome shotgun (WGS) entry which is preliminary data.</text>
</comment>
<feature type="non-terminal residue" evidence="1">
    <location>
        <position position="228"/>
    </location>
</feature>
<organism evidence="1 2">
    <name type="scientific">Scortum barcoo</name>
    <name type="common">barcoo grunter</name>
    <dbReference type="NCBI Taxonomy" id="214431"/>
    <lineage>
        <taxon>Eukaryota</taxon>
        <taxon>Metazoa</taxon>
        <taxon>Chordata</taxon>
        <taxon>Craniata</taxon>
        <taxon>Vertebrata</taxon>
        <taxon>Euteleostomi</taxon>
        <taxon>Actinopterygii</taxon>
        <taxon>Neopterygii</taxon>
        <taxon>Teleostei</taxon>
        <taxon>Neoteleostei</taxon>
        <taxon>Acanthomorphata</taxon>
        <taxon>Eupercaria</taxon>
        <taxon>Centrarchiformes</taxon>
        <taxon>Terapontoidei</taxon>
        <taxon>Terapontidae</taxon>
        <taxon>Scortum</taxon>
    </lineage>
</organism>
<accession>A0ACB8WBW9</accession>
<sequence>MKSFERLVLAHLKDITGPLLDPLQFAYRENRSVDDAWDCTTSCNTLTPQGLMQGSCLWTSVRRSIPSSQISSSPNSPSSTVPAPTCQWISNFLTDRRQQVRLGSITSSTQTISTGAPRDDTTVISLIWDGDESAYRREVEQLALWCGQNNLELNTLKTVEDDSGLQKEPPNTAPPFHSQQHGVCCGNFQPPNRTGTDYNGQSGLQRKSSVPAMPSIQDLYVSIVRKRA</sequence>
<keyword evidence="2" id="KW-1185">Reference proteome</keyword>
<evidence type="ECO:0000313" key="2">
    <source>
        <dbReference type="Proteomes" id="UP000831701"/>
    </source>
</evidence>
<dbReference type="Proteomes" id="UP000831701">
    <property type="component" value="Chromosome 13"/>
</dbReference>